<dbReference type="Pfam" id="PF14107">
    <property type="entry name" value="DUF4280"/>
    <property type="match status" value="1"/>
</dbReference>
<evidence type="ECO:0000313" key="1">
    <source>
        <dbReference type="EMBL" id="MBK1667153.1"/>
    </source>
</evidence>
<name>A0ABS1D9Q4_9PROT</name>
<dbReference type="RefSeq" id="WP_200339215.1">
    <property type="nucleotide sequence ID" value="NZ_NRRL01000004.1"/>
</dbReference>
<dbReference type="EMBL" id="NRRL01000004">
    <property type="protein sequence ID" value="MBK1667153.1"/>
    <property type="molecule type" value="Genomic_DNA"/>
</dbReference>
<sequence>MANQVVMGAMMSCSFGTAPGSLLVTSNQTVLSSGMPAATIMDFAPIANIPPFAMCTSIANPQVASATAAAFGVLTPMPCVPVTTGPWVPGAPTCLIASQPALTDSSQCFCAWGGVIQISFAGQATETVA</sequence>
<proteinExistence type="predicted"/>
<accession>A0ABS1D9Q4</accession>
<comment type="caution">
    <text evidence="1">The sequence shown here is derived from an EMBL/GenBank/DDBJ whole genome shotgun (WGS) entry which is preliminary data.</text>
</comment>
<gene>
    <name evidence="1" type="ORF">CKO28_03725</name>
</gene>
<evidence type="ECO:0008006" key="3">
    <source>
        <dbReference type="Google" id="ProtNLM"/>
    </source>
</evidence>
<organism evidence="1 2">
    <name type="scientific">Rhodovibrio sodomensis</name>
    <dbReference type="NCBI Taxonomy" id="1088"/>
    <lineage>
        <taxon>Bacteria</taxon>
        <taxon>Pseudomonadati</taxon>
        <taxon>Pseudomonadota</taxon>
        <taxon>Alphaproteobacteria</taxon>
        <taxon>Rhodospirillales</taxon>
        <taxon>Rhodovibrionaceae</taxon>
        <taxon>Rhodovibrio</taxon>
    </lineage>
</organism>
<dbReference type="Proteomes" id="UP001296873">
    <property type="component" value="Unassembled WGS sequence"/>
</dbReference>
<reference evidence="1 2" key="1">
    <citation type="journal article" date="2020" name="Microorganisms">
        <title>Osmotic Adaptation and Compatible Solute Biosynthesis of Phototrophic Bacteria as Revealed from Genome Analyses.</title>
        <authorList>
            <person name="Imhoff J.F."/>
            <person name="Rahn T."/>
            <person name="Kunzel S."/>
            <person name="Keller A."/>
            <person name="Neulinger S.C."/>
        </authorList>
    </citation>
    <scope>NUCLEOTIDE SEQUENCE [LARGE SCALE GENOMIC DNA]</scope>
    <source>
        <strain evidence="1 2">DSM 9895</strain>
    </source>
</reference>
<dbReference type="InterPro" id="IPR025460">
    <property type="entry name" value="DUF4280"/>
</dbReference>
<keyword evidence="2" id="KW-1185">Reference proteome</keyword>
<evidence type="ECO:0000313" key="2">
    <source>
        <dbReference type="Proteomes" id="UP001296873"/>
    </source>
</evidence>
<protein>
    <recommendedName>
        <fullName evidence="3">DUF4280 domain-containing protein</fullName>
    </recommendedName>
</protein>